<name>F4RRP8_MELLP</name>
<evidence type="ECO:0000313" key="3">
    <source>
        <dbReference type="Proteomes" id="UP000001072"/>
    </source>
</evidence>
<feature type="signal peptide" evidence="1">
    <location>
        <begin position="1"/>
        <end position="22"/>
    </location>
</feature>
<dbReference type="InParanoid" id="F4RRP8"/>
<feature type="chain" id="PRO_5003315391" evidence="1">
    <location>
        <begin position="23"/>
        <end position="168"/>
    </location>
</feature>
<proteinExistence type="predicted"/>
<dbReference type="HOGENOM" id="CLU_129424_0_0_1"/>
<evidence type="ECO:0000313" key="2">
    <source>
        <dbReference type="EMBL" id="EGG04985.1"/>
    </source>
</evidence>
<accession>F4RRP8</accession>
<dbReference type="GeneID" id="18926532"/>
<dbReference type="RefSeq" id="XP_007411738.1">
    <property type="nucleotide sequence ID" value="XM_007411676.1"/>
</dbReference>
<dbReference type="Proteomes" id="UP000001072">
    <property type="component" value="Unassembled WGS sequence"/>
</dbReference>
<dbReference type="VEuPathDB" id="FungiDB:MELLADRAFT_123914"/>
<reference evidence="3" key="1">
    <citation type="journal article" date="2011" name="Proc. Natl. Acad. Sci. U.S.A.">
        <title>Obligate biotrophy features unraveled by the genomic analysis of rust fungi.</title>
        <authorList>
            <person name="Duplessis S."/>
            <person name="Cuomo C.A."/>
            <person name="Lin Y.-C."/>
            <person name="Aerts A."/>
            <person name="Tisserant E."/>
            <person name="Veneault-Fourrey C."/>
            <person name="Joly D.L."/>
            <person name="Hacquard S."/>
            <person name="Amselem J."/>
            <person name="Cantarel B.L."/>
            <person name="Chiu R."/>
            <person name="Coutinho P.M."/>
            <person name="Feau N."/>
            <person name="Field M."/>
            <person name="Frey P."/>
            <person name="Gelhaye E."/>
            <person name="Goldberg J."/>
            <person name="Grabherr M.G."/>
            <person name="Kodira C.D."/>
            <person name="Kohler A."/>
            <person name="Kuees U."/>
            <person name="Lindquist E.A."/>
            <person name="Lucas S.M."/>
            <person name="Mago R."/>
            <person name="Mauceli E."/>
            <person name="Morin E."/>
            <person name="Murat C."/>
            <person name="Pangilinan J.L."/>
            <person name="Park R."/>
            <person name="Pearson M."/>
            <person name="Quesneville H."/>
            <person name="Rouhier N."/>
            <person name="Sakthikumar S."/>
            <person name="Salamov A.A."/>
            <person name="Schmutz J."/>
            <person name="Selles B."/>
            <person name="Shapiro H."/>
            <person name="Tanguay P."/>
            <person name="Tuskan G.A."/>
            <person name="Henrissat B."/>
            <person name="Van de Peer Y."/>
            <person name="Rouze P."/>
            <person name="Ellis J.G."/>
            <person name="Dodds P.N."/>
            <person name="Schein J.E."/>
            <person name="Zhong S."/>
            <person name="Hamelin R.C."/>
            <person name="Grigoriev I.V."/>
            <person name="Szabo L.J."/>
            <person name="Martin F."/>
        </authorList>
    </citation>
    <scope>NUCLEOTIDE SEQUENCE [LARGE SCALE GENOMIC DNA]</scope>
    <source>
        <strain evidence="3">98AG31 / pathotype 3-4-7</strain>
    </source>
</reference>
<evidence type="ECO:0000256" key="1">
    <source>
        <dbReference type="SAM" id="SignalP"/>
    </source>
</evidence>
<organism evidence="3">
    <name type="scientific">Melampsora larici-populina (strain 98AG31 / pathotype 3-4-7)</name>
    <name type="common">Poplar leaf rust fungus</name>
    <dbReference type="NCBI Taxonomy" id="747676"/>
    <lineage>
        <taxon>Eukaryota</taxon>
        <taxon>Fungi</taxon>
        <taxon>Dikarya</taxon>
        <taxon>Basidiomycota</taxon>
        <taxon>Pucciniomycotina</taxon>
        <taxon>Pucciniomycetes</taxon>
        <taxon>Pucciniales</taxon>
        <taxon>Melampsoraceae</taxon>
        <taxon>Melampsora</taxon>
    </lineage>
</organism>
<gene>
    <name evidence="2" type="ORF">MELLADRAFT_123914</name>
</gene>
<dbReference type="AlphaFoldDB" id="F4RRP8"/>
<keyword evidence="3" id="KW-1185">Reference proteome</keyword>
<dbReference type="KEGG" id="mlr:MELLADRAFT_123914"/>
<dbReference type="EMBL" id="GL883115">
    <property type="protein sequence ID" value="EGG04985.1"/>
    <property type="molecule type" value="Genomic_DNA"/>
</dbReference>
<protein>
    <submittedName>
        <fullName evidence="2">Secreted protein</fullName>
    </submittedName>
</protein>
<sequence>MTKLSTTLLAVVFATSPFLAQAIHFSGPDFKVQGVPQPWAEDNLQGGLEKFYGSVDAGEPEDVIAQIHNYPSAKFDYFGHVLTGDQIGDALAAQMVHLQRTYETEISSAKCTENSDHEKVQIKVLGKVTVKQPNGENQHEGLDATITFVKHEGQLKVSSFKRVFADLE</sequence>
<keyword evidence="1" id="KW-0732">Signal</keyword>